<proteinExistence type="predicted"/>
<dbReference type="Proteomes" id="UP000326354">
    <property type="component" value="Chromosome"/>
</dbReference>
<keyword evidence="1" id="KW-0802">TPR repeat</keyword>
<evidence type="ECO:0000256" key="1">
    <source>
        <dbReference type="PROSITE-ProRule" id="PRU00339"/>
    </source>
</evidence>
<dbReference type="PROSITE" id="PS50005">
    <property type="entry name" value="TPR"/>
    <property type="match status" value="1"/>
</dbReference>
<dbReference type="InterPro" id="IPR011990">
    <property type="entry name" value="TPR-like_helical_dom_sf"/>
</dbReference>
<evidence type="ECO:0000313" key="3">
    <source>
        <dbReference type="EMBL" id="BBM85286.1"/>
    </source>
</evidence>
<dbReference type="SUPFAM" id="SSF48452">
    <property type="entry name" value="TPR-like"/>
    <property type="match status" value="1"/>
</dbReference>
<evidence type="ECO:0008006" key="5">
    <source>
        <dbReference type="Google" id="ProtNLM"/>
    </source>
</evidence>
<keyword evidence="4" id="KW-1185">Reference proteome</keyword>
<name>A0A5S9IPM0_UABAM</name>
<dbReference type="RefSeq" id="WP_151969396.1">
    <property type="nucleotide sequence ID" value="NZ_AP019860.1"/>
</dbReference>
<dbReference type="InterPro" id="IPR019734">
    <property type="entry name" value="TPR_rpt"/>
</dbReference>
<feature type="signal peptide" evidence="2">
    <location>
        <begin position="1"/>
        <end position="19"/>
    </location>
</feature>
<reference evidence="3 4" key="1">
    <citation type="submission" date="2019-08" db="EMBL/GenBank/DDBJ databases">
        <title>Complete genome sequence of Candidatus Uab amorphum.</title>
        <authorList>
            <person name="Shiratori T."/>
            <person name="Suzuki S."/>
            <person name="Kakizawa Y."/>
            <person name="Ishida K."/>
        </authorList>
    </citation>
    <scope>NUCLEOTIDE SEQUENCE [LARGE SCALE GENOMIC DNA]</scope>
    <source>
        <strain evidence="3 4">SRT547</strain>
    </source>
</reference>
<protein>
    <recommendedName>
        <fullName evidence="5">Tetratricopeptide repeat protein</fullName>
    </recommendedName>
</protein>
<evidence type="ECO:0000256" key="2">
    <source>
        <dbReference type="SAM" id="SignalP"/>
    </source>
</evidence>
<gene>
    <name evidence="3" type="ORF">UABAM_03650</name>
</gene>
<feature type="repeat" description="TPR" evidence="1">
    <location>
        <begin position="153"/>
        <end position="186"/>
    </location>
</feature>
<dbReference type="EMBL" id="AP019860">
    <property type="protein sequence ID" value="BBM85286.1"/>
    <property type="molecule type" value="Genomic_DNA"/>
</dbReference>
<dbReference type="Gene3D" id="1.25.40.10">
    <property type="entry name" value="Tetratricopeptide repeat domain"/>
    <property type="match status" value="1"/>
</dbReference>
<evidence type="ECO:0000313" key="4">
    <source>
        <dbReference type="Proteomes" id="UP000326354"/>
    </source>
</evidence>
<feature type="chain" id="PRO_5025026151" description="Tetratricopeptide repeat protein" evidence="2">
    <location>
        <begin position="20"/>
        <end position="438"/>
    </location>
</feature>
<accession>A0A5S9IPM0</accession>
<keyword evidence="2" id="KW-0732">Signal</keyword>
<sequence length="438" mass="50598">MKRWLILLCVLGSFSFAEMITLKDGTVLHGVISQYTEESFVLKTFDNREFTVYWSFLHQINRDELQQKLGLATKTPQVELVKGVVMYLRNGATLRGRVVSKGDLVVVKTKNGNISVPRNNIVKVEKAKVPITDVYSVSEIYKKVEGRYDFDNADEQWKLANYLVAIGAVEQAKKHFDRAQELSPEYAEKSQALAGEFDKFSEQQEEQKIYRKYQLYLRAGRYKDAKEVLKELGTYKTEEEIAEYIKKIDEKEATYYTKNVASLFFSKISSQITSLSLDRKITIDEAKEKLLGDVYDQALKDVATKYSLSEAQVTSYIEKREKRNLSNHNFGRGTFVVGLGRDTSKVENFAKVKALAQSQGRRVVSQKISAEDWWKKESSSQKREWLHGFFWLNKLQIQKEQWKICPQCRAQGFVKSGRRNVSCPRCQGVKFERVVFVH</sequence>
<organism evidence="3 4">
    <name type="scientific">Uabimicrobium amorphum</name>
    <dbReference type="NCBI Taxonomy" id="2596890"/>
    <lineage>
        <taxon>Bacteria</taxon>
        <taxon>Pseudomonadati</taxon>
        <taxon>Planctomycetota</taxon>
        <taxon>Candidatus Uabimicrobiia</taxon>
        <taxon>Candidatus Uabimicrobiales</taxon>
        <taxon>Candidatus Uabimicrobiaceae</taxon>
        <taxon>Candidatus Uabimicrobium</taxon>
    </lineage>
</organism>
<dbReference type="KEGG" id="uam:UABAM_03650"/>
<dbReference type="AlphaFoldDB" id="A0A5S9IPM0"/>